<evidence type="ECO:0000313" key="5">
    <source>
        <dbReference type="Proteomes" id="UP001500752"/>
    </source>
</evidence>
<comment type="caution">
    <text evidence="4">The sequence shown here is derived from an EMBL/GenBank/DDBJ whole genome shotgun (WGS) entry which is preliminary data.</text>
</comment>
<protein>
    <recommendedName>
        <fullName evidence="6">Single-stranded DNA-binding protein</fullName>
    </recommendedName>
</protein>
<evidence type="ECO:0000256" key="1">
    <source>
        <dbReference type="ARBA" id="ARBA00023125"/>
    </source>
</evidence>
<dbReference type="PROSITE" id="PS50935">
    <property type="entry name" value="SSB"/>
    <property type="match status" value="1"/>
</dbReference>
<dbReference type="SUPFAM" id="SSF50249">
    <property type="entry name" value="Nucleic acid-binding proteins"/>
    <property type="match status" value="1"/>
</dbReference>
<feature type="region of interest" description="Disordered" evidence="3">
    <location>
        <begin position="121"/>
        <end position="193"/>
    </location>
</feature>
<dbReference type="InterPro" id="IPR012340">
    <property type="entry name" value="NA-bd_OB-fold"/>
</dbReference>
<evidence type="ECO:0000256" key="3">
    <source>
        <dbReference type="SAM" id="MobiDB-lite"/>
    </source>
</evidence>
<dbReference type="CDD" id="cd04496">
    <property type="entry name" value="SSB_OBF"/>
    <property type="match status" value="1"/>
</dbReference>
<keyword evidence="1 2" id="KW-0238">DNA-binding</keyword>
<organism evidence="4 5">
    <name type="scientific">Arthrobacter ginkgonis</name>
    <dbReference type="NCBI Taxonomy" id="1630594"/>
    <lineage>
        <taxon>Bacteria</taxon>
        <taxon>Bacillati</taxon>
        <taxon>Actinomycetota</taxon>
        <taxon>Actinomycetes</taxon>
        <taxon>Micrococcales</taxon>
        <taxon>Micrococcaceae</taxon>
        <taxon>Arthrobacter</taxon>
    </lineage>
</organism>
<dbReference type="Pfam" id="PF00436">
    <property type="entry name" value="SSB"/>
    <property type="match status" value="1"/>
</dbReference>
<dbReference type="Gene3D" id="2.40.50.140">
    <property type="entry name" value="Nucleic acid-binding proteins"/>
    <property type="match status" value="1"/>
</dbReference>
<accession>A0ABP7CGY0</accession>
<evidence type="ECO:0008006" key="6">
    <source>
        <dbReference type="Google" id="ProtNLM"/>
    </source>
</evidence>
<dbReference type="EMBL" id="BAABEO010000017">
    <property type="protein sequence ID" value="GAA3686798.1"/>
    <property type="molecule type" value="Genomic_DNA"/>
</dbReference>
<gene>
    <name evidence="4" type="ORF">GCM10023081_25110</name>
</gene>
<keyword evidence="5" id="KW-1185">Reference proteome</keyword>
<evidence type="ECO:0000313" key="4">
    <source>
        <dbReference type="EMBL" id="GAA3686798.1"/>
    </source>
</evidence>
<dbReference type="InterPro" id="IPR000424">
    <property type="entry name" value="Primosome_PriB/ssb"/>
</dbReference>
<evidence type="ECO:0000256" key="2">
    <source>
        <dbReference type="PROSITE-ProRule" id="PRU00252"/>
    </source>
</evidence>
<feature type="compositionally biased region" description="Basic and acidic residues" evidence="3">
    <location>
        <begin position="183"/>
        <end position="193"/>
    </location>
</feature>
<name>A0ABP7CGY0_9MICC</name>
<reference evidence="5" key="1">
    <citation type="journal article" date="2019" name="Int. J. Syst. Evol. Microbiol.">
        <title>The Global Catalogue of Microorganisms (GCM) 10K type strain sequencing project: providing services to taxonomists for standard genome sequencing and annotation.</title>
        <authorList>
            <consortium name="The Broad Institute Genomics Platform"/>
            <consortium name="The Broad Institute Genome Sequencing Center for Infectious Disease"/>
            <person name="Wu L."/>
            <person name="Ma J."/>
        </authorList>
    </citation>
    <scope>NUCLEOTIDE SEQUENCE [LARGE SCALE GENOMIC DNA]</scope>
    <source>
        <strain evidence="5">JCM 30742</strain>
    </source>
</reference>
<feature type="compositionally biased region" description="Low complexity" evidence="3">
    <location>
        <begin position="131"/>
        <end position="146"/>
    </location>
</feature>
<dbReference type="Proteomes" id="UP001500752">
    <property type="component" value="Unassembled WGS sequence"/>
</dbReference>
<proteinExistence type="predicted"/>
<feature type="compositionally biased region" description="Acidic residues" evidence="3">
    <location>
        <begin position="161"/>
        <end position="182"/>
    </location>
</feature>
<sequence length="193" mass="20781">MAEHLTVRGFVASDPSFFETADKLTIVSFRLGAPDRRIDRATGEWGDADMNWFTVKVFRELARNVRASLRKGERVVVTGRLRISQYRRSDGTYGTGAEVLADTVGHDLLFGISRYLRTPSPRQEASEASHAVPAEDAEAVPPDVDAGTGEVLSGAYGEPGFDGEDCEESGQGDAEDGEEDAGEDRREVGAGAA</sequence>
<dbReference type="RefSeq" id="WP_345151186.1">
    <property type="nucleotide sequence ID" value="NZ_BAABEO010000017.1"/>
</dbReference>